<dbReference type="OrthoDB" id="3046318at2759"/>
<dbReference type="EMBL" id="CM032190">
    <property type="protein sequence ID" value="KAG7086857.1"/>
    <property type="molecule type" value="Genomic_DNA"/>
</dbReference>
<protein>
    <submittedName>
        <fullName evidence="2">Uncharacterized protein</fullName>
    </submittedName>
</protein>
<feature type="transmembrane region" description="Helical" evidence="1">
    <location>
        <begin position="37"/>
        <end position="56"/>
    </location>
</feature>
<dbReference type="GeneID" id="66071854"/>
<name>A0A9P7RP29_9AGAR</name>
<proteinExistence type="predicted"/>
<feature type="transmembrane region" description="Helical" evidence="1">
    <location>
        <begin position="68"/>
        <end position="85"/>
    </location>
</feature>
<keyword evidence="1" id="KW-0472">Membrane</keyword>
<dbReference type="KEGG" id="more:E1B28_002778"/>
<keyword evidence="1" id="KW-0812">Transmembrane</keyword>
<accession>A0A9P7RP29</accession>
<sequence>MLFLRLLADISTLHDDSANTSPKPSSQDFQPAALTDLFFALQLTSLGGFLIILLTVLLSDRVTKRHPIWVNFILSWIISCISYSFMVGHSIDWEPPRELCLTQAILVYTVPSLTAGATFALLVHVLIFFRVTFTFPEATRPRAIWYILLIFVPYVPALGMLFLSLGIGISDPGTVKILENGMYCNMRNEFPGKLSAIIVTVWMIACVILEVLIFKDLRRNWQAVRDEVFAHMKGTTIRIFVFSVSTIIAACLGVIFFFEDNHGPALNIIIALIPLNAMLVFGSQGDIIRSWISAFRRIGRLFCRRNSDDLSSSSGEGIIGMTSWSSQNNSTGSNLNTPHTAYPPSFYNAM</sequence>
<keyword evidence="1" id="KW-1133">Transmembrane helix</keyword>
<dbReference type="Proteomes" id="UP001049176">
    <property type="component" value="Chromosome 10"/>
</dbReference>
<feature type="transmembrane region" description="Helical" evidence="1">
    <location>
        <begin position="105"/>
        <end position="131"/>
    </location>
</feature>
<feature type="transmembrane region" description="Helical" evidence="1">
    <location>
        <begin position="264"/>
        <end position="282"/>
    </location>
</feature>
<evidence type="ECO:0000313" key="2">
    <source>
        <dbReference type="EMBL" id="KAG7086857.1"/>
    </source>
</evidence>
<dbReference type="AlphaFoldDB" id="A0A9P7RP29"/>
<feature type="transmembrane region" description="Helical" evidence="1">
    <location>
        <begin position="235"/>
        <end position="258"/>
    </location>
</feature>
<dbReference type="RefSeq" id="XP_043003328.1">
    <property type="nucleotide sequence ID" value="XM_043159723.1"/>
</dbReference>
<keyword evidence="3" id="KW-1185">Reference proteome</keyword>
<gene>
    <name evidence="2" type="ORF">E1B28_002778</name>
</gene>
<evidence type="ECO:0000313" key="3">
    <source>
        <dbReference type="Proteomes" id="UP001049176"/>
    </source>
</evidence>
<reference evidence="2" key="1">
    <citation type="journal article" date="2021" name="Genome Biol. Evol.">
        <title>The assembled and annotated genome of the fairy-ring fungus Marasmius oreades.</title>
        <authorList>
            <person name="Hiltunen M."/>
            <person name="Ament-Velasquez S.L."/>
            <person name="Johannesson H."/>
        </authorList>
    </citation>
    <scope>NUCLEOTIDE SEQUENCE</scope>
    <source>
        <strain evidence="2">03SP1</strain>
    </source>
</reference>
<organism evidence="2 3">
    <name type="scientific">Marasmius oreades</name>
    <name type="common">fairy-ring Marasmius</name>
    <dbReference type="NCBI Taxonomy" id="181124"/>
    <lineage>
        <taxon>Eukaryota</taxon>
        <taxon>Fungi</taxon>
        <taxon>Dikarya</taxon>
        <taxon>Basidiomycota</taxon>
        <taxon>Agaricomycotina</taxon>
        <taxon>Agaricomycetes</taxon>
        <taxon>Agaricomycetidae</taxon>
        <taxon>Agaricales</taxon>
        <taxon>Marasmiineae</taxon>
        <taxon>Marasmiaceae</taxon>
        <taxon>Marasmius</taxon>
    </lineage>
</organism>
<feature type="transmembrane region" description="Helical" evidence="1">
    <location>
        <begin position="190"/>
        <end position="214"/>
    </location>
</feature>
<evidence type="ECO:0000256" key="1">
    <source>
        <dbReference type="SAM" id="Phobius"/>
    </source>
</evidence>
<feature type="transmembrane region" description="Helical" evidence="1">
    <location>
        <begin position="143"/>
        <end position="170"/>
    </location>
</feature>
<comment type="caution">
    <text evidence="2">The sequence shown here is derived from an EMBL/GenBank/DDBJ whole genome shotgun (WGS) entry which is preliminary data.</text>
</comment>